<protein>
    <submittedName>
        <fullName evidence="2">YvrJ family protein</fullName>
    </submittedName>
</protein>
<dbReference type="InterPro" id="IPR024419">
    <property type="entry name" value="YvrJ"/>
</dbReference>
<reference evidence="3" key="1">
    <citation type="submission" date="2021-01" db="EMBL/GenBank/DDBJ databases">
        <title>Genome public.</title>
        <authorList>
            <person name="Liu C."/>
            <person name="Sun Q."/>
        </authorList>
    </citation>
    <scope>NUCLEOTIDE SEQUENCE [LARGE SCALE GENOMIC DNA]</scope>
    <source>
        <strain evidence="3">YIM B02505</strain>
    </source>
</reference>
<dbReference type="Pfam" id="PF12841">
    <property type="entry name" value="YvrJ"/>
    <property type="match status" value="1"/>
</dbReference>
<keyword evidence="1" id="KW-0812">Transmembrane</keyword>
<evidence type="ECO:0000256" key="1">
    <source>
        <dbReference type="SAM" id="Phobius"/>
    </source>
</evidence>
<dbReference type="Proteomes" id="UP000596739">
    <property type="component" value="Unassembled WGS sequence"/>
</dbReference>
<dbReference type="EMBL" id="JAENHN010000037">
    <property type="protein sequence ID" value="MBK1811544.1"/>
    <property type="molecule type" value="Genomic_DNA"/>
</dbReference>
<keyword evidence="3" id="KW-1185">Reference proteome</keyword>
<keyword evidence="1" id="KW-1133">Transmembrane helix</keyword>
<evidence type="ECO:0000313" key="2">
    <source>
        <dbReference type="EMBL" id="MBK1811544.1"/>
    </source>
</evidence>
<accession>A0ABS1EQD8</accession>
<feature type="transmembrane region" description="Helical" evidence="1">
    <location>
        <begin position="6"/>
        <end position="25"/>
    </location>
</feature>
<keyword evidence="1" id="KW-0472">Membrane</keyword>
<name>A0ABS1EQD8_9CLOT</name>
<organism evidence="2 3">
    <name type="scientific">Clostridium yunnanense</name>
    <dbReference type="NCBI Taxonomy" id="2800325"/>
    <lineage>
        <taxon>Bacteria</taxon>
        <taxon>Bacillati</taxon>
        <taxon>Bacillota</taxon>
        <taxon>Clostridia</taxon>
        <taxon>Eubacteriales</taxon>
        <taxon>Clostridiaceae</taxon>
        <taxon>Clostridium</taxon>
    </lineage>
</organism>
<dbReference type="RefSeq" id="WP_200269832.1">
    <property type="nucleotide sequence ID" value="NZ_JAENHN010000037.1"/>
</dbReference>
<evidence type="ECO:0000313" key="3">
    <source>
        <dbReference type="Proteomes" id="UP000596739"/>
    </source>
</evidence>
<comment type="caution">
    <text evidence="2">The sequence shown here is derived from an EMBL/GenBank/DDBJ whole genome shotgun (WGS) entry which is preliminary data.</text>
</comment>
<proteinExistence type="predicted"/>
<sequence>MEVNDLVNLIANVGFPVAISGYLLIRLEKQIIGLTASINKLNTIISTKLGVVIDYSDKN</sequence>
<gene>
    <name evidence="2" type="ORF">JHL18_13025</name>
</gene>